<dbReference type="RefSeq" id="WP_152278135.1">
    <property type="nucleotide sequence ID" value="NZ_WEKV01000016.1"/>
</dbReference>
<name>A0A833J2T6_9HYPH</name>
<dbReference type="EMBL" id="WEKV01000016">
    <property type="protein sequence ID" value="KAB7783460.1"/>
    <property type="molecule type" value="Genomic_DNA"/>
</dbReference>
<sequence>MIAPEITDHALLRWMERVHGIDVEGWRALMRAEAQASLDAEGLRRVKAGPAFVIASDGSAVITYLSEGWPLNVCKDGIGIARNVEPEAAADAA</sequence>
<reference evidence="1 2" key="1">
    <citation type="submission" date="2019-10" db="EMBL/GenBank/DDBJ databases">
        <title>Draft Genome Sequence of the Caffeine Degrading Methylotroph Methylorubrum populi PINKEL.</title>
        <authorList>
            <person name="Dawson S.C."/>
            <person name="Zhang X."/>
            <person name="Wright M.E."/>
            <person name="Sharma G."/>
            <person name="Langner J.T."/>
            <person name="Ditty J.L."/>
            <person name="Subuyuj G.A."/>
        </authorList>
    </citation>
    <scope>NUCLEOTIDE SEQUENCE [LARGE SCALE GENOMIC DNA]</scope>
    <source>
        <strain evidence="1 2">Pinkel</strain>
    </source>
</reference>
<comment type="caution">
    <text evidence="1">The sequence shown here is derived from an EMBL/GenBank/DDBJ whole genome shotgun (WGS) entry which is preliminary data.</text>
</comment>
<gene>
    <name evidence="1" type="ORF">F8B43_4022</name>
</gene>
<evidence type="ECO:0000313" key="1">
    <source>
        <dbReference type="EMBL" id="KAB7783460.1"/>
    </source>
</evidence>
<proteinExistence type="predicted"/>
<accession>A0A833J2T6</accession>
<protein>
    <submittedName>
        <fullName evidence="1">Uncharacterized protein</fullName>
    </submittedName>
</protein>
<dbReference type="AlphaFoldDB" id="A0A833J2T6"/>
<evidence type="ECO:0000313" key="2">
    <source>
        <dbReference type="Proteomes" id="UP000469949"/>
    </source>
</evidence>
<organism evidence="1 2">
    <name type="scientific">Methylorubrum populi</name>
    <dbReference type="NCBI Taxonomy" id="223967"/>
    <lineage>
        <taxon>Bacteria</taxon>
        <taxon>Pseudomonadati</taxon>
        <taxon>Pseudomonadota</taxon>
        <taxon>Alphaproteobacteria</taxon>
        <taxon>Hyphomicrobiales</taxon>
        <taxon>Methylobacteriaceae</taxon>
        <taxon>Methylorubrum</taxon>
    </lineage>
</organism>
<dbReference type="Proteomes" id="UP000469949">
    <property type="component" value="Unassembled WGS sequence"/>
</dbReference>